<reference evidence="14" key="1">
    <citation type="submission" date="2015-06" db="EMBL/GenBank/DDBJ databases">
        <authorList>
            <person name="Bertelli C."/>
        </authorList>
    </citation>
    <scope>NUCLEOTIDE SEQUENCE [LARGE SCALE GENOMIC DNA]</scope>
    <source>
        <strain evidence="14">CRIB-30</strain>
    </source>
</reference>
<dbReference type="GO" id="GO:0043043">
    <property type="term" value="P:peptide biosynthetic process"/>
    <property type="evidence" value="ECO:0007669"/>
    <property type="project" value="InterPro"/>
</dbReference>
<comment type="subcellular location">
    <subcellularLocation>
        <location evidence="1 8">Cytoplasm</location>
    </subcellularLocation>
</comment>
<dbReference type="SUPFAM" id="SSF50249">
    <property type="entry name" value="Nucleic acid-binding proteins"/>
    <property type="match status" value="2"/>
</dbReference>
<keyword evidence="5 8" id="KW-0251">Elongation factor</keyword>
<evidence type="ECO:0000256" key="10">
    <source>
        <dbReference type="RuleBase" id="RU004389"/>
    </source>
</evidence>
<dbReference type="CDD" id="cd04470">
    <property type="entry name" value="S1_EF-P_repeat_1"/>
    <property type="match status" value="1"/>
</dbReference>
<dbReference type="InterPro" id="IPR015365">
    <property type="entry name" value="Elong-fact-P_C"/>
</dbReference>
<dbReference type="RefSeq" id="WP_098037558.1">
    <property type="nucleotide sequence ID" value="NZ_CWGJ01000006.1"/>
</dbReference>
<dbReference type="Gene3D" id="2.30.30.30">
    <property type="match status" value="1"/>
</dbReference>
<organism evidence="13 14">
    <name type="scientific">Estrella lausannensis</name>
    <dbReference type="NCBI Taxonomy" id="483423"/>
    <lineage>
        <taxon>Bacteria</taxon>
        <taxon>Pseudomonadati</taxon>
        <taxon>Chlamydiota</taxon>
        <taxon>Chlamydiia</taxon>
        <taxon>Parachlamydiales</taxon>
        <taxon>Candidatus Criblamydiaceae</taxon>
        <taxon>Estrella</taxon>
    </lineage>
</organism>
<evidence type="ECO:0000256" key="2">
    <source>
        <dbReference type="ARBA" id="ARBA00004815"/>
    </source>
</evidence>
<comment type="similarity">
    <text evidence="3 8 10">Belongs to the elongation factor P family.</text>
</comment>
<evidence type="ECO:0000256" key="3">
    <source>
        <dbReference type="ARBA" id="ARBA00009479"/>
    </source>
</evidence>
<dbReference type="AlphaFoldDB" id="A0A0H5DP57"/>
<dbReference type="InterPro" id="IPR001059">
    <property type="entry name" value="Transl_elong_P/YeiP_cen"/>
</dbReference>
<evidence type="ECO:0000256" key="8">
    <source>
        <dbReference type="HAMAP-Rule" id="MF_00141"/>
    </source>
</evidence>
<dbReference type="Pfam" id="PF09285">
    <property type="entry name" value="Elong-fact-P_C"/>
    <property type="match status" value="1"/>
</dbReference>
<keyword evidence="6 8" id="KW-0648">Protein biosynthesis</keyword>
<keyword evidence="14" id="KW-1185">Reference proteome</keyword>
<dbReference type="NCBIfam" id="NF001810">
    <property type="entry name" value="PRK00529.1"/>
    <property type="match status" value="1"/>
</dbReference>
<dbReference type="SUPFAM" id="SSF50104">
    <property type="entry name" value="Translation proteins SH3-like domain"/>
    <property type="match status" value="1"/>
</dbReference>
<dbReference type="InterPro" id="IPR011768">
    <property type="entry name" value="Transl_elongation_fac_P"/>
</dbReference>
<dbReference type="NCBIfam" id="TIGR00038">
    <property type="entry name" value="efp"/>
    <property type="match status" value="1"/>
</dbReference>
<dbReference type="Proteomes" id="UP000220251">
    <property type="component" value="Unassembled WGS sequence"/>
</dbReference>
<dbReference type="InterPro" id="IPR020599">
    <property type="entry name" value="Transl_elong_fac_P/YeiP"/>
</dbReference>
<dbReference type="InterPro" id="IPR014722">
    <property type="entry name" value="Rib_uL2_dom2"/>
</dbReference>
<dbReference type="InterPro" id="IPR012340">
    <property type="entry name" value="NA-bd_OB-fold"/>
</dbReference>
<dbReference type="FunFam" id="2.40.50.140:FF:000004">
    <property type="entry name" value="Elongation factor P"/>
    <property type="match status" value="1"/>
</dbReference>
<feature type="domain" description="Elongation factor P C-terminal" evidence="11">
    <location>
        <begin position="131"/>
        <end position="187"/>
    </location>
</feature>
<dbReference type="Pfam" id="PF08207">
    <property type="entry name" value="EFP_N"/>
    <property type="match status" value="1"/>
</dbReference>
<name>A0A0H5DP57_9BACT</name>
<dbReference type="UniPathway" id="UPA00345"/>
<dbReference type="SMART" id="SM00841">
    <property type="entry name" value="Elong-fact-P_C"/>
    <property type="match status" value="1"/>
</dbReference>
<protein>
    <recommendedName>
        <fullName evidence="8 9">Elongation factor P</fullName>
        <shortName evidence="8">EF-P</shortName>
    </recommendedName>
</protein>
<dbReference type="PANTHER" id="PTHR30053">
    <property type="entry name" value="ELONGATION FACTOR P"/>
    <property type="match status" value="1"/>
</dbReference>
<dbReference type="CDD" id="cd05794">
    <property type="entry name" value="S1_EF-P_repeat_2"/>
    <property type="match status" value="1"/>
</dbReference>
<dbReference type="Pfam" id="PF01132">
    <property type="entry name" value="EFP"/>
    <property type="match status" value="1"/>
</dbReference>
<dbReference type="InterPro" id="IPR013852">
    <property type="entry name" value="Transl_elong_P/YeiP_CS"/>
</dbReference>
<accession>A0A0H5DP57</accession>
<dbReference type="Gene3D" id="2.40.50.140">
    <property type="entry name" value="Nucleic acid-binding proteins"/>
    <property type="match status" value="2"/>
</dbReference>
<dbReference type="FunFam" id="2.40.50.140:FF:000009">
    <property type="entry name" value="Elongation factor P"/>
    <property type="match status" value="1"/>
</dbReference>
<keyword evidence="4 8" id="KW-0963">Cytoplasm</keyword>
<evidence type="ECO:0000259" key="11">
    <source>
        <dbReference type="SMART" id="SM00841"/>
    </source>
</evidence>
<comment type="pathway">
    <text evidence="2 8">Protein biosynthesis; polypeptide chain elongation.</text>
</comment>
<proteinExistence type="inferred from homology"/>
<comment type="function">
    <text evidence="7 8">Involved in peptide bond synthesis. Stimulates efficient translation and peptide-bond synthesis on native or reconstituted 70S ribosomes in vitro. Probably functions indirectly by altering the affinity of the ribosome for aminoacyl-tRNA, thus increasing their reactivity as acceptors for peptidyl transferase.</text>
</comment>
<evidence type="ECO:0000256" key="4">
    <source>
        <dbReference type="ARBA" id="ARBA00022490"/>
    </source>
</evidence>
<evidence type="ECO:0000313" key="14">
    <source>
        <dbReference type="Proteomes" id="UP000220251"/>
    </source>
</evidence>
<evidence type="ECO:0000256" key="1">
    <source>
        <dbReference type="ARBA" id="ARBA00004496"/>
    </source>
</evidence>
<dbReference type="GO" id="GO:0005829">
    <property type="term" value="C:cytosol"/>
    <property type="evidence" value="ECO:0007669"/>
    <property type="project" value="UniProtKB-ARBA"/>
</dbReference>
<evidence type="ECO:0000256" key="6">
    <source>
        <dbReference type="ARBA" id="ARBA00022917"/>
    </source>
</evidence>
<evidence type="ECO:0000256" key="5">
    <source>
        <dbReference type="ARBA" id="ARBA00022768"/>
    </source>
</evidence>
<evidence type="ECO:0000256" key="9">
    <source>
        <dbReference type="NCBIfam" id="TIGR00038"/>
    </source>
</evidence>
<dbReference type="SMART" id="SM01185">
    <property type="entry name" value="EFP"/>
    <property type="match status" value="1"/>
</dbReference>
<evidence type="ECO:0000256" key="7">
    <source>
        <dbReference type="ARBA" id="ARBA00025469"/>
    </source>
</evidence>
<dbReference type="GO" id="GO:0003746">
    <property type="term" value="F:translation elongation factor activity"/>
    <property type="evidence" value="ECO:0007669"/>
    <property type="project" value="UniProtKB-UniRule"/>
</dbReference>
<evidence type="ECO:0000259" key="12">
    <source>
        <dbReference type="SMART" id="SM01185"/>
    </source>
</evidence>
<dbReference type="PANTHER" id="PTHR30053:SF12">
    <property type="entry name" value="ELONGATION FACTOR P (EF-P) FAMILY PROTEIN"/>
    <property type="match status" value="1"/>
</dbReference>
<dbReference type="OrthoDB" id="9801844at2"/>
<feature type="domain" description="Translation elongation factor P/YeiP central" evidence="12">
    <location>
        <begin position="69"/>
        <end position="123"/>
    </location>
</feature>
<dbReference type="InterPro" id="IPR013185">
    <property type="entry name" value="Transl_elong_KOW-like"/>
</dbReference>
<gene>
    <name evidence="13" type="primary">efp2</name>
    <name evidence="8" type="synonym">efp</name>
    <name evidence="13" type="ORF">ELAC_0337</name>
</gene>
<dbReference type="FunFam" id="2.30.30.30:FF:000003">
    <property type="entry name" value="Elongation factor P"/>
    <property type="match status" value="1"/>
</dbReference>
<evidence type="ECO:0000313" key="13">
    <source>
        <dbReference type="EMBL" id="CRX37698.1"/>
    </source>
</evidence>
<dbReference type="PROSITE" id="PS01275">
    <property type="entry name" value="EFP"/>
    <property type="match status" value="1"/>
</dbReference>
<dbReference type="InterPro" id="IPR008991">
    <property type="entry name" value="Translation_prot_SH3-like_sf"/>
</dbReference>
<dbReference type="EMBL" id="CWGJ01000006">
    <property type="protein sequence ID" value="CRX37698.1"/>
    <property type="molecule type" value="Genomic_DNA"/>
</dbReference>
<dbReference type="HAMAP" id="MF_00141">
    <property type="entry name" value="EF_P"/>
    <property type="match status" value="1"/>
</dbReference>
<dbReference type="PIRSF" id="PIRSF005901">
    <property type="entry name" value="EF-P"/>
    <property type="match status" value="1"/>
</dbReference>
<sequence>MPQISTNEFKPGVKLEIDNQPYLVVVNEFVKPGKGQAFNRVKLKNLLTGRVIERTFKSGDKAEVADVVEANMRLLYTEADAAIFMDDASFEQISIRHENIGDNWQWLKDDVVYSVLIYKGAPVNIDPPTFMELLIVECDPGVRGDTASGRVLKPAKLETGAKVQVPIFVDQGEKIKVDTRTAEYVSRVAS</sequence>